<dbReference type="InterPro" id="IPR007309">
    <property type="entry name" value="TFIIIC_Bblock-bd"/>
</dbReference>
<keyword evidence="3" id="KW-1185">Reference proteome</keyword>
<reference evidence="2 3" key="1">
    <citation type="journal article" date="2015" name="Stand. Genomic Sci.">
        <title>Complete genome sequence of and proposal of Thermofilum uzonense sp. nov. a novel hyperthermophilic crenarchaeon and emended description of the genus Thermofilum.</title>
        <authorList>
            <person name="Toshchakov S.V."/>
            <person name="Korzhenkov A.A."/>
            <person name="Samarov N.I."/>
            <person name="Mazunin I.O."/>
            <person name="Mozhey O.I."/>
            <person name="Shmyr I.S."/>
            <person name="Derbikova K.S."/>
            <person name="Taranov E.A."/>
            <person name="Dominova I.N."/>
            <person name="Bonch-Osmolovskaya E.A."/>
            <person name="Patrushev M.V."/>
            <person name="Podosokorskaya O.A."/>
            <person name="Kublanov I.V."/>
        </authorList>
    </citation>
    <scope>NUCLEOTIDE SEQUENCE [LARGE SCALE GENOMIC DNA]</scope>
    <source>
        <strain evidence="2 3">1807-2</strain>
    </source>
</reference>
<dbReference type="HOGENOM" id="CLU_142666_0_0_2"/>
<proteinExistence type="predicted"/>
<dbReference type="Pfam" id="PF04182">
    <property type="entry name" value="B-block_TFIIIC"/>
    <property type="match status" value="1"/>
</dbReference>
<dbReference type="InterPro" id="IPR036388">
    <property type="entry name" value="WH-like_DNA-bd_sf"/>
</dbReference>
<dbReference type="PATRIC" id="fig|1550241.5.peg.1679"/>
<name>A0A0F7FJH5_9CREN</name>
<dbReference type="KEGG" id="thf:MA03_08110"/>
<evidence type="ECO:0000313" key="2">
    <source>
        <dbReference type="EMBL" id="AKG39448.1"/>
    </source>
</evidence>
<dbReference type="SUPFAM" id="SSF46785">
    <property type="entry name" value="Winged helix' DNA-binding domain"/>
    <property type="match status" value="1"/>
</dbReference>
<dbReference type="InterPro" id="IPR036390">
    <property type="entry name" value="WH_DNA-bd_sf"/>
</dbReference>
<sequence>MQFDLLLKKVLETIVNEGDSGILQKELWKKLGLDSRKGLKIIKRLEEQGLIEREQVIQRGRKTYIVRAAHRARKEIELPAFLDEIPCFYCPNLARCASGEVDFLSCPLLKRWLESDQ</sequence>
<organism evidence="2 3">
    <name type="scientific">Infirmifilum uzonense</name>
    <dbReference type="NCBI Taxonomy" id="1550241"/>
    <lineage>
        <taxon>Archaea</taxon>
        <taxon>Thermoproteota</taxon>
        <taxon>Thermoprotei</taxon>
        <taxon>Thermofilales</taxon>
        <taxon>Thermofilaceae</taxon>
        <taxon>Infirmifilum</taxon>
    </lineage>
</organism>
<dbReference type="Proteomes" id="UP000067434">
    <property type="component" value="Chromosome"/>
</dbReference>
<dbReference type="Gene3D" id="1.10.10.10">
    <property type="entry name" value="Winged helix-like DNA-binding domain superfamily/Winged helix DNA-binding domain"/>
    <property type="match status" value="1"/>
</dbReference>
<dbReference type="AlphaFoldDB" id="A0A0F7FJH5"/>
<dbReference type="EMBL" id="CP009961">
    <property type="protein sequence ID" value="AKG39448.1"/>
    <property type="molecule type" value="Genomic_DNA"/>
</dbReference>
<evidence type="ECO:0000313" key="3">
    <source>
        <dbReference type="Proteomes" id="UP000067434"/>
    </source>
</evidence>
<dbReference type="STRING" id="1550241.MA03_08110"/>
<evidence type="ECO:0000259" key="1">
    <source>
        <dbReference type="Pfam" id="PF04182"/>
    </source>
</evidence>
<feature type="domain" description="B-block binding subunit of TFIIIC" evidence="1">
    <location>
        <begin position="9"/>
        <end position="63"/>
    </location>
</feature>
<accession>A0A0F7FJH5</accession>
<protein>
    <recommendedName>
        <fullName evidence="1">B-block binding subunit of TFIIIC domain-containing protein</fullName>
    </recommendedName>
</protein>
<gene>
    <name evidence="2" type="ORF">MA03_08110</name>
</gene>